<feature type="domain" description="EF-hand" evidence="3">
    <location>
        <begin position="25"/>
        <end position="53"/>
    </location>
</feature>
<dbReference type="InterPro" id="IPR002048">
    <property type="entry name" value="EF_hand_dom"/>
</dbReference>
<name>A0A9D5DAF4_9LILI</name>
<dbReference type="InterPro" id="IPR018247">
    <property type="entry name" value="EF_Hand_1_Ca_BS"/>
</dbReference>
<evidence type="ECO:0000256" key="2">
    <source>
        <dbReference type="ARBA" id="ARBA00022837"/>
    </source>
</evidence>
<dbReference type="FunFam" id="1.10.238.10:FF:000178">
    <property type="entry name" value="Calmodulin-2 A"/>
    <property type="match status" value="1"/>
</dbReference>
<reference evidence="4" key="2">
    <citation type="journal article" date="2022" name="Hortic Res">
        <title>The genome of Dioscorea zingiberensis sheds light on the biosynthesis, origin and evolution of the medicinally important diosgenin saponins.</title>
        <authorList>
            <person name="Li Y."/>
            <person name="Tan C."/>
            <person name="Li Z."/>
            <person name="Guo J."/>
            <person name="Li S."/>
            <person name="Chen X."/>
            <person name="Wang C."/>
            <person name="Dai X."/>
            <person name="Yang H."/>
            <person name="Song W."/>
            <person name="Hou L."/>
            <person name="Xu J."/>
            <person name="Tong Z."/>
            <person name="Xu A."/>
            <person name="Yuan X."/>
            <person name="Wang W."/>
            <person name="Yang Q."/>
            <person name="Chen L."/>
            <person name="Sun Z."/>
            <person name="Wang K."/>
            <person name="Pan B."/>
            <person name="Chen J."/>
            <person name="Bao Y."/>
            <person name="Liu F."/>
            <person name="Qi X."/>
            <person name="Gang D.R."/>
            <person name="Wen J."/>
            <person name="Li J."/>
        </authorList>
    </citation>
    <scope>NUCLEOTIDE SEQUENCE</scope>
    <source>
        <strain evidence="4">Dzin_1.0</strain>
    </source>
</reference>
<dbReference type="PANTHER" id="PTHR46311:SF5">
    <property type="entry name" value="EF-HAND DOMAIN-CONTAINING PROTEIN"/>
    <property type="match status" value="1"/>
</dbReference>
<feature type="domain" description="EF-hand" evidence="3">
    <location>
        <begin position="54"/>
        <end position="89"/>
    </location>
</feature>
<evidence type="ECO:0000313" key="5">
    <source>
        <dbReference type="Proteomes" id="UP001085076"/>
    </source>
</evidence>
<dbReference type="Gene3D" id="1.10.238.10">
    <property type="entry name" value="EF-hand"/>
    <property type="match status" value="1"/>
</dbReference>
<accession>A0A9D5DAF4</accession>
<dbReference type="PROSITE" id="PS50222">
    <property type="entry name" value="EF_HAND_2"/>
    <property type="match status" value="2"/>
</dbReference>
<dbReference type="SMART" id="SM00054">
    <property type="entry name" value="EFh"/>
    <property type="match status" value="3"/>
</dbReference>
<organism evidence="4 5">
    <name type="scientific">Dioscorea zingiberensis</name>
    <dbReference type="NCBI Taxonomy" id="325984"/>
    <lineage>
        <taxon>Eukaryota</taxon>
        <taxon>Viridiplantae</taxon>
        <taxon>Streptophyta</taxon>
        <taxon>Embryophyta</taxon>
        <taxon>Tracheophyta</taxon>
        <taxon>Spermatophyta</taxon>
        <taxon>Magnoliopsida</taxon>
        <taxon>Liliopsida</taxon>
        <taxon>Dioscoreales</taxon>
        <taxon>Dioscoreaceae</taxon>
        <taxon>Dioscorea</taxon>
    </lineage>
</organism>
<dbReference type="PANTHER" id="PTHR46311">
    <property type="entry name" value="CALCIUM-BINDING PROTEIN 8-RELATED"/>
    <property type="match status" value="1"/>
</dbReference>
<dbReference type="Pfam" id="PF13499">
    <property type="entry name" value="EF-hand_7"/>
    <property type="match status" value="1"/>
</dbReference>
<keyword evidence="2" id="KW-0106">Calcium</keyword>
<dbReference type="GO" id="GO:0032588">
    <property type="term" value="C:trans-Golgi network membrane"/>
    <property type="evidence" value="ECO:0007669"/>
    <property type="project" value="TreeGrafter"/>
</dbReference>
<evidence type="ECO:0000256" key="1">
    <source>
        <dbReference type="ARBA" id="ARBA00022737"/>
    </source>
</evidence>
<evidence type="ECO:0000313" key="4">
    <source>
        <dbReference type="EMBL" id="KAJ0987173.1"/>
    </source>
</evidence>
<dbReference type="Proteomes" id="UP001085076">
    <property type="component" value="Miscellaneous, Linkage group lg01"/>
</dbReference>
<keyword evidence="5" id="KW-1185">Reference proteome</keyword>
<gene>
    <name evidence="4" type="ORF">J5N97_005529</name>
</gene>
<proteinExistence type="predicted"/>
<keyword evidence="1" id="KW-0677">Repeat</keyword>
<comment type="caution">
    <text evidence="4">The sequence shown here is derived from an EMBL/GenBank/DDBJ whole genome shotgun (WGS) entry which is preliminary data.</text>
</comment>
<dbReference type="PROSITE" id="PS00018">
    <property type="entry name" value="EF_HAND_1"/>
    <property type="match status" value="2"/>
</dbReference>
<dbReference type="GO" id="GO:0005509">
    <property type="term" value="F:calcium ion binding"/>
    <property type="evidence" value="ECO:0007669"/>
    <property type="project" value="InterPro"/>
</dbReference>
<evidence type="ECO:0000259" key="3">
    <source>
        <dbReference type="PROSITE" id="PS50222"/>
    </source>
</evidence>
<dbReference type="SUPFAM" id="SSF47473">
    <property type="entry name" value="EF-hand"/>
    <property type="match status" value="1"/>
</dbReference>
<dbReference type="OrthoDB" id="26525at2759"/>
<reference evidence="4" key="1">
    <citation type="submission" date="2021-03" db="EMBL/GenBank/DDBJ databases">
        <authorList>
            <person name="Li Z."/>
            <person name="Yang C."/>
        </authorList>
    </citation>
    <scope>NUCLEOTIDE SEQUENCE</scope>
    <source>
        <strain evidence="4">Dzin_1.0</strain>
        <tissue evidence="4">Leaf</tissue>
    </source>
</reference>
<protein>
    <recommendedName>
        <fullName evidence="3">EF-hand domain-containing protein</fullName>
    </recommendedName>
</protein>
<dbReference type="EMBL" id="JAGGNH010000001">
    <property type="protein sequence ID" value="KAJ0987173.1"/>
    <property type="molecule type" value="Genomic_DNA"/>
</dbReference>
<dbReference type="CDD" id="cd00051">
    <property type="entry name" value="EFh"/>
    <property type="match status" value="1"/>
</dbReference>
<dbReference type="InterPro" id="IPR051111">
    <property type="entry name" value="Ca-binding_regulatory"/>
</dbReference>
<sequence length="223" mass="24178">MAPPPLTNTTTAATDILGHVFSMIEAFKAFDSDNDGLITVEELGGILSSLGYNPSSREIATMMRQGDTDGDGLLSLEEFLEINTRELNAGSLAGLLQPALQELSLQGDDAITREELSDALRGLMSMEERMDIIASLDGDGDGILAPLMEKVHVIFYETPNAMFPITIPSLAPAWGQLGTEYGSNEMPKRGINLADESISHVSYPPFQLQAHQYISDPKFTLET</sequence>
<dbReference type="InterPro" id="IPR011992">
    <property type="entry name" value="EF-hand-dom_pair"/>
</dbReference>
<dbReference type="AlphaFoldDB" id="A0A9D5DAF4"/>